<evidence type="ECO:0000313" key="2">
    <source>
        <dbReference type="EMBL" id="RVW81977.1"/>
    </source>
</evidence>
<feature type="compositionally biased region" description="Low complexity" evidence="1">
    <location>
        <begin position="12"/>
        <end position="26"/>
    </location>
</feature>
<gene>
    <name evidence="2" type="primary">SHA_1</name>
    <name evidence="2" type="ORF">CK203_033249</name>
</gene>
<dbReference type="OrthoDB" id="10263919at2759"/>
<feature type="region of interest" description="Disordered" evidence="1">
    <location>
        <begin position="178"/>
        <end position="224"/>
    </location>
</feature>
<name>A0A438HC23_VITVI</name>
<comment type="caution">
    <text evidence="2">The sequence shown here is derived from an EMBL/GenBank/DDBJ whole genome shotgun (WGS) entry which is preliminary data.</text>
</comment>
<dbReference type="PANTHER" id="PTHR47188">
    <property type="entry name" value="PROTEIN TAR1"/>
    <property type="match status" value="1"/>
</dbReference>
<feature type="region of interest" description="Disordered" evidence="1">
    <location>
        <begin position="1"/>
        <end position="67"/>
    </location>
</feature>
<dbReference type="GO" id="GO:0043457">
    <property type="term" value="P:regulation of cellular respiration"/>
    <property type="evidence" value="ECO:0007669"/>
    <property type="project" value="InterPro"/>
</dbReference>
<reference evidence="2 3" key="1">
    <citation type="journal article" date="2018" name="PLoS Genet.">
        <title>Population sequencing reveals clonal diversity and ancestral inbreeding in the grapevine cultivar Chardonnay.</title>
        <authorList>
            <person name="Roach M.J."/>
            <person name="Johnson D.L."/>
            <person name="Bohlmann J."/>
            <person name="van Vuuren H.J."/>
            <person name="Jones S.J."/>
            <person name="Pretorius I.S."/>
            <person name="Schmidt S.A."/>
            <person name="Borneman A.R."/>
        </authorList>
    </citation>
    <scope>NUCLEOTIDE SEQUENCE [LARGE SCALE GENOMIC DNA]</scope>
    <source>
        <strain evidence="3">cv. Chardonnay</strain>
        <tissue evidence="2">Leaf</tissue>
    </source>
</reference>
<dbReference type="AlphaFoldDB" id="A0A438HC23"/>
<dbReference type="Proteomes" id="UP000288805">
    <property type="component" value="Unassembled WGS sequence"/>
</dbReference>
<organism evidence="2 3">
    <name type="scientific">Vitis vinifera</name>
    <name type="common">Grape</name>
    <dbReference type="NCBI Taxonomy" id="29760"/>
    <lineage>
        <taxon>Eukaryota</taxon>
        <taxon>Viridiplantae</taxon>
        <taxon>Streptophyta</taxon>
        <taxon>Embryophyta</taxon>
        <taxon>Tracheophyta</taxon>
        <taxon>Spermatophyta</taxon>
        <taxon>Magnoliopsida</taxon>
        <taxon>eudicotyledons</taxon>
        <taxon>Gunneridae</taxon>
        <taxon>Pentapetalae</taxon>
        <taxon>rosids</taxon>
        <taxon>Vitales</taxon>
        <taxon>Vitaceae</taxon>
        <taxon>Viteae</taxon>
        <taxon>Vitis</taxon>
    </lineage>
</organism>
<dbReference type="InterPro" id="IPR044792">
    <property type="entry name" value="TAR1"/>
</dbReference>
<protein>
    <submittedName>
        <fullName evidence="2">SH2 domain-containing protein A</fullName>
    </submittedName>
</protein>
<evidence type="ECO:0000256" key="1">
    <source>
        <dbReference type="SAM" id="MobiDB-lite"/>
    </source>
</evidence>
<proteinExistence type="predicted"/>
<dbReference type="EMBL" id="QGNW01000246">
    <property type="protein sequence ID" value="RVW81977.1"/>
    <property type="molecule type" value="Genomic_DNA"/>
</dbReference>
<accession>A0A438HC23</accession>
<sequence length="283" mass="31224">MCKRSSSVVHPLSGSQSSGLDDLSSDIQHSNLRELKPSPSLKRIKSGQEKSSATFMVDPTMDQPDEECNSHAWTSNQYRCKPPSEFPLASPCLGILHHLLGFDRHALTRTCLIRLRLVDGAPEDPADQLPCALQVSRHAKTTHVAFHDQGNDISMGMTTARAWVIALNCIGPRPSRSGYIPKQPDSSTTLCGANGFKHDRPENVEETENSSSHSESTEEGNPFFNNMSSYKNQISDLTIFKYCLGGNADRCLLLKEIASFASEQELEDFAQMVALYSGCSHHR</sequence>
<evidence type="ECO:0000313" key="3">
    <source>
        <dbReference type="Proteomes" id="UP000288805"/>
    </source>
</evidence>
<dbReference type="PANTHER" id="PTHR47188:SF1">
    <property type="entry name" value="PROTEIN TAR1"/>
    <property type="match status" value="1"/>
</dbReference>